<dbReference type="EMBL" id="DXHR01000015">
    <property type="protein sequence ID" value="HIW12400.1"/>
    <property type="molecule type" value="Genomic_DNA"/>
</dbReference>
<keyword evidence="1" id="KW-0812">Transmembrane</keyword>
<reference evidence="2" key="2">
    <citation type="submission" date="2021-04" db="EMBL/GenBank/DDBJ databases">
        <authorList>
            <person name="Gilroy R."/>
        </authorList>
    </citation>
    <scope>NUCLEOTIDE SEQUENCE</scope>
    <source>
        <strain evidence="2">ChiHjej13B12-752</strain>
    </source>
</reference>
<comment type="caution">
    <text evidence="2">The sequence shown here is derived from an EMBL/GenBank/DDBJ whole genome shotgun (WGS) entry which is preliminary data.</text>
</comment>
<sequence length="173" mass="19303">MNKIAVISLIITGVMLIPPLWMDGRVFLSQMADGGAEFRIAFGGILLALALLFAVFTAHEGIHGLFFKLFSPASRVKFGYTAGMLYATAPGSVYKRKQFMVIILMPFIIITAVLLLMMFVLPHPSYKYILAIHTGGCAGDFYYVYLMMKYRNLEYAEDTDVGMTLYETQPDNG</sequence>
<name>A0A9D1QFJ9_9STAP</name>
<dbReference type="Pfam" id="PF11667">
    <property type="entry name" value="DUF3267"/>
    <property type="match status" value="1"/>
</dbReference>
<organism evidence="2 3">
    <name type="scientific">Candidatus Salinicoccus stercoripullorum</name>
    <dbReference type="NCBI Taxonomy" id="2838756"/>
    <lineage>
        <taxon>Bacteria</taxon>
        <taxon>Bacillati</taxon>
        <taxon>Bacillota</taxon>
        <taxon>Bacilli</taxon>
        <taxon>Bacillales</taxon>
        <taxon>Staphylococcaceae</taxon>
        <taxon>Salinicoccus</taxon>
    </lineage>
</organism>
<proteinExistence type="predicted"/>
<feature type="transmembrane region" description="Helical" evidence="1">
    <location>
        <begin position="99"/>
        <end position="120"/>
    </location>
</feature>
<keyword evidence="1" id="KW-1133">Transmembrane helix</keyword>
<accession>A0A9D1QFJ9</accession>
<reference evidence="2" key="1">
    <citation type="journal article" date="2021" name="PeerJ">
        <title>Extensive microbial diversity within the chicken gut microbiome revealed by metagenomics and culture.</title>
        <authorList>
            <person name="Gilroy R."/>
            <person name="Ravi A."/>
            <person name="Getino M."/>
            <person name="Pursley I."/>
            <person name="Horton D.L."/>
            <person name="Alikhan N.F."/>
            <person name="Baker D."/>
            <person name="Gharbi K."/>
            <person name="Hall N."/>
            <person name="Watson M."/>
            <person name="Adriaenssens E.M."/>
            <person name="Foster-Nyarko E."/>
            <person name="Jarju S."/>
            <person name="Secka A."/>
            <person name="Antonio M."/>
            <person name="Oren A."/>
            <person name="Chaudhuri R.R."/>
            <person name="La Ragione R."/>
            <person name="Hildebrand F."/>
            <person name="Pallen M.J."/>
        </authorList>
    </citation>
    <scope>NUCLEOTIDE SEQUENCE</scope>
    <source>
        <strain evidence="2">ChiHjej13B12-752</strain>
    </source>
</reference>
<keyword evidence="1" id="KW-0472">Membrane</keyword>
<dbReference type="InterPro" id="IPR021683">
    <property type="entry name" value="DUF3267"/>
</dbReference>
<dbReference type="Proteomes" id="UP000823989">
    <property type="component" value="Unassembled WGS sequence"/>
</dbReference>
<gene>
    <name evidence="2" type="ORF">H9891_04495</name>
</gene>
<evidence type="ECO:0000313" key="2">
    <source>
        <dbReference type="EMBL" id="HIW12400.1"/>
    </source>
</evidence>
<feature type="transmembrane region" description="Helical" evidence="1">
    <location>
        <begin position="126"/>
        <end position="145"/>
    </location>
</feature>
<protein>
    <submittedName>
        <fullName evidence="2">DUF3267 domain-containing protein</fullName>
    </submittedName>
</protein>
<evidence type="ECO:0000313" key="3">
    <source>
        <dbReference type="Proteomes" id="UP000823989"/>
    </source>
</evidence>
<evidence type="ECO:0000256" key="1">
    <source>
        <dbReference type="SAM" id="Phobius"/>
    </source>
</evidence>
<dbReference type="AlphaFoldDB" id="A0A9D1QFJ9"/>
<feature type="transmembrane region" description="Helical" evidence="1">
    <location>
        <begin position="40"/>
        <end position="58"/>
    </location>
</feature>